<proteinExistence type="inferred from homology"/>
<evidence type="ECO:0000256" key="1">
    <source>
        <dbReference type="ARBA" id="ARBA00004141"/>
    </source>
</evidence>
<dbReference type="PANTHER" id="PTHR43701">
    <property type="entry name" value="MEMBRANE TRANSPORTER PROTEIN MJ0441-RELATED"/>
    <property type="match status" value="1"/>
</dbReference>
<dbReference type="AlphaFoldDB" id="A0A0G4Q9M7"/>
<evidence type="ECO:0000256" key="5">
    <source>
        <dbReference type="ARBA" id="ARBA00023136"/>
    </source>
</evidence>
<organism evidence="7 8">
    <name type="scientific">Proteus penneri</name>
    <dbReference type="NCBI Taxonomy" id="102862"/>
    <lineage>
        <taxon>Bacteria</taxon>
        <taxon>Pseudomonadati</taxon>
        <taxon>Pseudomonadota</taxon>
        <taxon>Gammaproteobacteria</taxon>
        <taxon>Enterobacterales</taxon>
        <taxon>Morganellaceae</taxon>
        <taxon>Proteus</taxon>
    </lineage>
</organism>
<reference evidence="8" key="1">
    <citation type="submission" date="2015-06" db="EMBL/GenBank/DDBJ databases">
        <authorList>
            <person name="Urmite Genomes"/>
        </authorList>
    </citation>
    <scope>NUCLEOTIDE SEQUENCE [LARGE SCALE GENOMIC DNA]</scope>
    <source>
        <strain evidence="8">CSUR P1867</strain>
    </source>
</reference>
<dbReference type="InterPro" id="IPR002781">
    <property type="entry name" value="TM_pro_TauE-like"/>
</dbReference>
<dbReference type="EMBL" id="CVRY01000003">
    <property type="protein sequence ID" value="CRL62331.1"/>
    <property type="molecule type" value="Genomic_DNA"/>
</dbReference>
<evidence type="ECO:0000313" key="8">
    <source>
        <dbReference type="Proteomes" id="UP000183920"/>
    </source>
</evidence>
<comment type="similarity">
    <text evidence="2 6">Belongs to the 4-toluene sulfonate uptake permease (TSUP) (TC 2.A.102) family.</text>
</comment>
<comment type="subcellular location">
    <subcellularLocation>
        <location evidence="6">Cell membrane</location>
        <topology evidence="6">Multi-pass membrane protein</topology>
    </subcellularLocation>
    <subcellularLocation>
        <location evidence="1">Membrane</location>
        <topology evidence="1">Multi-pass membrane protein</topology>
    </subcellularLocation>
</comment>
<feature type="transmembrane region" description="Helical" evidence="6">
    <location>
        <begin position="106"/>
        <end position="124"/>
    </location>
</feature>
<dbReference type="GO" id="GO:0005886">
    <property type="term" value="C:plasma membrane"/>
    <property type="evidence" value="ECO:0007669"/>
    <property type="project" value="UniProtKB-SubCell"/>
</dbReference>
<feature type="transmembrane region" description="Helical" evidence="6">
    <location>
        <begin position="215"/>
        <end position="236"/>
    </location>
</feature>
<dbReference type="RefSeq" id="WP_072063847.1">
    <property type="nucleotide sequence ID" value="NZ_CVRY01000003.1"/>
</dbReference>
<keyword evidence="3 6" id="KW-0812">Transmembrane</keyword>
<dbReference type="Proteomes" id="UP000183920">
    <property type="component" value="Unassembled WGS sequence"/>
</dbReference>
<evidence type="ECO:0000256" key="2">
    <source>
        <dbReference type="ARBA" id="ARBA00009142"/>
    </source>
</evidence>
<gene>
    <name evidence="7" type="ORF">BN1804_01914</name>
</gene>
<keyword evidence="4 6" id="KW-1133">Transmembrane helix</keyword>
<evidence type="ECO:0000256" key="3">
    <source>
        <dbReference type="ARBA" id="ARBA00022692"/>
    </source>
</evidence>
<dbReference type="InterPro" id="IPR051598">
    <property type="entry name" value="TSUP/Inactive_protease-like"/>
</dbReference>
<sequence>MLLVSQLLIGAAIGLVITTTGVGGGVILLPVLIYLFGMNALAAVATANLLSMLMKLSSSYIHFRLGNIPLKPALLILAIMFPATFLASYGVTWLGSQPQYYDRVESGINILMIVAIVFSLILFLQRMIRRSTGSDLLISLPPPSSVTFSSLFVPGMSAGFVLGATGVGGGLVVLPVLMRFAQMGIKEAIGTSIFITTILSGGSAIAYSAGGYTDVHTALILCLGSLFSIPLARYLLVYLSERFFQYLTLSFILISIIMMSWKLIY</sequence>
<evidence type="ECO:0000313" key="7">
    <source>
        <dbReference type="EMBL" id="CRL62331.1"/>
    </source>
</evidence>
<evidence type="ECO:0000256" key="4">
    <source>
        <dbReference type="ARBA" id="ARBA00022989"/>
    </source>
</evidence>
<feature type="transmembrane region" description="Helical" evidence="6">
    <location>
        <begin position="74"/>
        <end position="94"/>
    </location>
</feature>
<feature type="transmembrane region" description="Helical" evidence="6">
    <location>
        <begin position="189"/>
        <end position="209"/>
    </location>
</feature>
<keyword evidence="6" id="KW-1003">Cell membrane</keyword>
<feature type="transmembrane region" description="Helical" evidence="6">
    <location>
        <begin position="159"/>
        <end position="177"/>
    </location>
</feature>
<name>A0A0G4Q9M7_9GAMM</name>
<accession>A0A0G4Q9M7</accession>
<protein>
    <recommendedName>
        <fullName evidence="6">Probable membrane transporter protein</fullName>
    </recommendedName>
</protein>
<feature type="transmembrane region" description="Helical" evidence="6">
    <location>
        <begin position="28"/>
        <end position="53"/>
    </location>
</feature>
<keyword evidence="5 6" id="KW-0472">Membrane</keyword>
<dbReference type="PANTHER" id="PTHR43701:SF2">
    <property type="entry name" value="MEMBRANE TRANSPORTER PROTEIN YJNA-RELATED"/>
    <property type="match status" value="1"/>
</dbReference>
<dbReference type="Pfam" id="PF01925">
    <property type="entry name" value="TauE"/>
    <property type="match status" value="1"/>
</dbReference>
<feature type="transmembrane region" description="Helical" evidence="6">
    <location>
        <begin position="243"/>
        <end position="264"/>
    </location>
</feature>
<evidence type="ECO:0000256" key="6">
    <source>
        <dbReference type="RuleBase" id="RU363041"/>
    </source>
</evidence>